<feature type="compositionally biased region" description="Low complexity" evidence="1">
    <location>
        <begin position="247"/>
        <end position="264"/>
    </location>
</feature>
<name>A0A1Q9F069_SYMMI</name>
<gene>
    <name evidence="2" type="ORF">AK812_SmicGene2973</name>
</gene>
<feature type="compositionally biased region" description="Pro residues" evidence="1">
    <location>
        <begin position="236"/>
        <end position="246"/>
    </location>
</feature>
<evidence type="ECO:0000256" key="1">
    <source>
        <dbReference type="SAM" id="MobiDB-lite"/>
    </source>
</evidence>
<comment type="caution">
    <text evidence="2">The sequence shown here is derived from an EMBL/GenBank/DDBJ whole genome shotgun (WGS) entry which is preliminary data.</text>
</comment>
<protein>
    <submittedName>
        <fullName evidence="2">Uncharacterized protein</fullName>
    </submittedName>
</protein>
<evidence type="ECO:0000313" key="2">
    <source>
        <dbReference type="EMBL" id="OLQ13071.1"/>
    </source>
</evidence>
<reference evidence="2 3" key="1">
    <citation type="submission" date="2016-02" db="EMBL/GenBank/DDBJ databases">
        <title>Genome analysis of coral dinoflagellate symbionts highlights evolutionary adaptations to a symbiotic lifestyle.</title>
        <authorList>
            <person name="Aranda M."/>
            <person name="Li Y."/>
            <person name="Liew Y.J."/>
            <person name="Baumgarten S."/>
            <person name="Simakov O."/>
            <person name="Wilson M."/>
            <person name="Piel J."/>
            <person name="Ashoor H."/>
            <person name="Bougouffa S."/>
            <person name="Bajic V.B."/>
            <person name="Ryu T."/>
            <person name="Ravasi T."/>
            <person name="Bayer T."/>
            <person name="Micklem G."/>
            <person name="Kim H."/>
            <person name="Bhak J."/>
            <person name="Lajeunesse T.C."/>
            <person name="Voolstra C.R."/>
        </authorList>
    </citation>
    <scope>NUCLEOTIDE SEQUENCE [LARGE SCALE GENOMIC DNA]</scope>
    <source>
        <strain evidence="2 3">CCMP2467</strain>
    </source>
</reference>
<organism evidence="2 3">
    <name type="scientific">Symbiodinium microadriaticum</name>
    <name type="common">Dinoflagellate</name>
    <name type="synonym">Zooxanthella microadriatica</name>
    <dbReference type="NCBI Taxonomy" id="2951"/>
    <lineage>
        <taxon>Eukaryota</taxon>
        <taxon>Sar</taxon>
        <taxon>Alveolata</taxon>
        <taxon>Dinophyceae</taxon>
        <taxon>Suessiales</taxon>
        <taxon>Symbiodiniaceae</taxon>
        <taxon>Symbiodinium</taxon>
    </lineage>
</organism>
<dbReference type="OrthoDB" id="408323at2759"/>
<dbReference type="Proteomes" id="UP000186817">
    <property type="component" value="Unassembled WGS sequence"/>
</dbReference>
<feature type="compositionally biased region" description="Basic and acidic residues" evidence="1">
    <location>
        <begin position="161"/>
        <end position="180"/>
    </location>
</feature>
<proteinExistence type="predicted"/>
<sequence>MSHDEVNSKIFQLLSGLGKDSAGHMEYALFGQRLIVFWEDWSSAKCQRCADCAEFTERIKKCQLASERVAECYIICEADLPKGSASEISLDLPTYDKRQELQWSVVELEKEYEKSPDDAVLLLKETNEQQLDPYKPELPKWWEQYAPGQVREVVIKSSQKHSNDEHGHDAQASHKTDKRTATGTAAQPKAKKQKKPQGTEVKPAPPTAGNDLPEVPLPPDDSGNMLGPTGAESSMPPGPLPEPAAPENPQAAAAPAAEDGAPAEVWDPSSRSHITVAEVGEGAMAPNITLPDDVTCDLEPIMPFDDIACCVEQQAKTQVPPPGRCHLWEIFSPPRVGPMIRQLGGRCTRSIDLKTYWNLSDTDIQRQLLQDVISLRPYCLMLSPPCTYLCKMMYSNWGKMQETPREESLRQAILYMDIAVWLCELQVQLKAYYVLEHPAHALSWQRSNVPCHGGPQQFLMHQFPNQEARDDFAEWLRAEIEEDTVPHARNVQDLPLVMPGKEESEPAAYVHPAMFSFSRDCSQCGPVELHKAKSLLEQFVVDGFVSSSEPVMLKKPVLQPEGAVEKLDTGAKFMCVRNILDLDHSIRDHLITAVNKHGWKGSPYNEDALASKKLLPGHVFKSAKVNKQSSWVKYGKVTGESAMYVFKFTNAVHEDTPLKLRQKVTKAILEQRSEVCALAVALRDEVASQIPNVESFVNKRWLERLAKGDVGLEVELSTAVGAKAVDEKTFALLMQEIDFDVQAFAVYQVTAFVWDSSPRSAGQDPGMVGITAYKEVQANLVNFVAPALIKAEHQAAMLKVMQHSLADVQNVAVLLAPLFSYKKNGRYNEEKAVLQRVSMTGAQMDRVFSLIFNDKLDERDDRPLVYPGHLLTSPSVDLQTSGSFLWKKAALFRRSRTNEANQLSGKDMIIMEQVGESVLPGSTSVEMATTVKGAMKWAQIGADAATKLLHALLDGLDFPAKMGLDLIDLNPLVGNFLSAYVDVQQGSNISLHYVCFLTDDEHHEWIMTYYRDVLADNFREGKLKVVEKKRALFGIQPTAKRIKVDLTTVDLDKVTGTEVKLPNIKIANGMSPPDLSFRSDQTIFLMNRNPAGKKVTLTEGTVLVGFGKGKWAQLKQGEELNKASDMMFTITAMEQQVLLENQLVTVKDALAGKTDARIQYHKLEDKPGKPGEMNVKQDPAMAQDFVSLHFEAWVLVLIFYSFGIFVPSECTSEPGSAVASVLIFKEHPVVFKPEKNQLTNSEKVSPVVGALYAEPESWTTSLTSLAWVVIHSINGLGPVRPVIIISATFELDGMKAVELKKA</sequence>
<feature type="region of interest" description="Disordered" evidence="1">
    <location>
        <begin position="157"/>
        <end position="267"/>
    </location>
</feature>
<accession>A0A1Q9F069</accession>
<dbReference type="EMBL" id="LSRX01000033">
    <property type="protein sequence ID" value="OLQ13071.1"/>
    <property type="molecule type" value="Genomic_DNA"/>
</dbReference>
<evidence type="ECO:0000313" key="3">
    <source>
        <dbReference type="Proteomes" id="UP000186817"/>
    </source>
</evidence>
<keyword evidence="3" id="KW-1185">Reference proteome</keyword>